<reference evidence="1 2" key="1">
    <citation type="journal article" date="2021" name="Elife">
        <title>Chloroplast acquisition without the gene transfer in kleptoplastic sea slugs, Plakobranchus ocellatus.</title>
        <authorList>
            <person name="Maeda T."/>
            <person name="Takahashi S."/>
            <person name="Yoshida T."/>
            <person name="Shimamura S."/>
            <person name="Takaki Y."/>
            <person name="Nagai Y."/>
            <person name="Toyoda A."/>
            <person name="Suzuki Y."/>
            <person name="Arimoto A."/>
            <person name="Ishii H."/>
            <person name="Satoh N."/>
            <person name="Nishiyama T."/>
            <person name="Hasebe M."/>
            <person name="Maruyama T."/>
            <person name="Minagawa J."/>
            <person name="Obokata J."/>
            <person name="Shigenobu S."/>
        </authorList>
    </citation>
    <scope>NUCLEOTIDE SEQUENCE [LARGE SCALE GENOMIC DNA]</scope>
</reference>
<evidence type="ECO:0000313" key="1">
    <source>
        <dbReference type="EMBL" id="GFN75404.1"/>
    </source>
</evidence>
<dbReference type="EMBL" id="BLXT01000264">
    <property type="protein sequence ID" value="GFN75404.1"/>
    <property type="molecule type" value="Genomic_DNA"/>
</dbReference>
<gene>
    <name evidence="1" type="ORF">PoB_000191000</name>
</gene>
<evidence type="ECO:0000313" key="2">
    <source>
        <dbReference type="Proteomes" id="UP000735302"/>
    </source>
</evidence>
<keyword evidence="2" id="KW-1185">Reference proteome</keyword>
<dbReference type="AlphaFoldDB" id="A0AAV3XXQ2"/>
<comment type="caution">
    <text evidence="1">The sequence shown here is derived from an EMBL/GenBank/DDBJ whole genome shotgun (WGS) entry which is preliminary data.</text>
</comment>
<dbReference type="Proteomes" id="UP000735302">
    <property type="component" value="Unassembled WGS sequence"/>
</dbReference>
<organism evidence="1 2">
    <name type="scientific">Plakobranchus ocellatus</name>
    <dbReference type="NCBI Taxonomy" id="259542"/>
    <lineage>
        <taxon>Eukaryota</taxon>
        <taxon>Metazoa</taxon>
        <taxon>Spiralia</taxon>
        <taxon>Lophotrochozoa</taxon>
        <taxon>Mollusca</taxon>
        <taxon>Gastropoda</taxon>
        <taxon>Heterobranchia</taxon>
        <taxon>Euthyneura</taxon>
        <taxon>Panpulmonata</taxon>
        <taxon>Sacoglossa</taxon>
        <taxon>Placobranchoidea</taxon>
        <taxon>Plakobranchidae</taxon>
        <taxon>Plakobranchus</taxon>
    </lineage>
</organism>
<proteinExistence type="predicted"/>
<sequence length="102" mass="11490">MFLSILTNLKPPVLLDEFVDSDNGSLLSESHLDWCSLHRCGVNLSPLQTPDLLRALSIVVAALQLLSRHERFVSLRKMSERSVLTSPLGTLNSRRESSRLQY</sequence>
<name>A0AAV3XXQ2_9GAST</name>
<protein>
    <submittedName>
        <fullName evidence="1">Uncharacterized protein</fullName>
    </submittedName>
</protein>
<accession>A0AAV3XXQ2</accession>